<dbReference type="SUPFAM" id="SSF48452">
    <property type="entry name" value="TPR-like"/>
    <property type="match status" value="1"/>
</dbReference>
<dbReference type="EMBL" id="VLNR01000024">
    <property type="protein sequence ID" value="TSE08266.1"/>
    <property type="molecule type" value="Genomic_DNA"/>
</dbReference>
<dbReference type="InterPro" id="IPR011990">
    <property type="entry name" value="TPR-like_helical_dom_sf"/>
</dbReference>
<dbReference type="PANTHER" id="PTHR34220">
    <property type="entry name" value="SENSOR HISTIDINE KINASE YPDA"/>
    <property type="match status" value="1"/>
</dbReference>
<accession>A0A554VJY1</accession>
<dbReference type="InterPro" id="IPR036890">
    <property type="entry name" value="HATPase_C_sf"/>
</dbReference>
<dbReference type="GO" id="GO:0016020">
    <property type="term" value="C:membrane"/>
    <property type="evidence" value="ECO:0007669"/>
    <property type="project" value="InterPro"/>
</dbReference>
<keyword evidence="4" id="KW-1185">Reference proteome</keyword>
<organism evidence="3 4">
    <name type="scientific">Aquimarina algiphila</name>
    <dbReference type="NCBI Taxonomy" id="2047982"/>
    <lineage>
        <taxon>Bacteria</taxon>
        <taxon>Pseudomonadati</taxon>
        <taxon>Bacteroidota</taxon>
        <taxon>Flavobacteriia</taxon>
        <taxon>Flavobacteriales</taxon>
        <taxon>Flavobacteriaceae</taxon>
        <taxon>Aquimarina</taxon>
    </lineage>
</organism>
<evidence type="ECO:0000259" key="2">
    <source>
        <dbReference type="Pfam" id="PF06580"/>
    </source>
</evidence>
<dbReference type="AlphaFoldDB" id="A0A554VJY1"/>
<reference evidence="3 4" key="1">
    <citation type="submission" date="2019-07" db="EMBL/GenBank/DDBJ databases">
        <title>The draft genome sequence of Aquimarina algiphila M91.</title>
        <authorList>
            <person name="Meng X."/>
        </authorList>
    </citation>
    <scope>NUCLEOTIDE SEQUENCE [LARGE SCALE GENOMIC DNA]</scope>
    <source>
        <strain evidence="3 4">M91</strain>
    </source>
</reference>
<keyword evidence="1" id="KW-1133">Transmembrane helix</keyword>
<dbReference type="OrthoDB" id="6190788at2"/>
<comment type="caution">
    <text evidence="3">The sequence shown here is derived from an EMBL/GenBank/DDBJ whole genome shotgun (WGS) entry which is preliminary data.</text>
</comment>
<protein>
    <recommendedName>
        <fullName evidence="2">Signal transduction histidine kinase internal region domain-containing protein</fullName>
    </recommendedName>
</protein>
<dbReference type="Gene3D" id="3.30.565.10">
    <property type="entry name" value="Histidine kinase-like ATPase, C-terminal domain"/>
    <property type="match status" value="1"/>
</dbReference>
<dbReference type="Proteomes" id="UP000318833">
    <property type="component" value="Unassembled WGS sequence"/>
</dbReference>
<proteinExistence type="predicted"/>
<dbReference type="GO" id="GO:0000155">
    <property type="term" value="F:phosphorelay sensor kinase activity"/>
    <property type="evidence" value="ECO:0007669"/>
    <property type="project" value="InterPro"/>
</dbReference>
<gene>
    <name evidence="3" type="ORF">FOF46_12780</name>
</gene>
<evidence type="ECO:0000313" key="4">
    <source>
        <dbReference type="Proteomes" id="UP000318833"/>
    </source>
</evidence>
<dbReference type="SUPFAM" id="SSF55874">
    <property type="entry name" value="ATPase domain of HSP90 chaperone/DNA topoisomerase II/histidine kinase"/>
    <property type="match status" value="1"/>
</dbReference>
<name>A0A554VJY1_9FLAO</name>
<dbReference type="InterPro" id="IPR050640">
    <property type="entry name" value="Bact_2-comp_sensor_kinase"/>
</dbReference>
<feature type="transmembrane region" description="Helical" evidence="1">
    <location>
        <begin position="316"/>
        <end position="337"/>
    </location>
</feature>
<sequence length="557" mass="64962">MKKIFFFFCFINFLISYGQSNLDSLFDADRYEELVNILTKKGEKEELLASELFYLGKSYGRLGNYSNGLLISDKMIQKSLSTDDSLNLMKAINLKAENLIDLNKIKEGIEFCEKVSNVFRPQDSIQLELLCFKWGMLYFQNDEYDKALDIYNRIKSDKFVKLNLYRHNYALILMRTGNYENALKGFNESLKENKKDKDSAGVTLVYSNMANLFLNKREFETAKIYLDSSARFETKDTPLRLIKNRLDNYYEYYKHTNSFDEASVYLDSVKMVEELMFNKKLNENIKEAETADVREKSLQNKVKLTDSKLERTYQQILWGIIIVVIVILGLLFLTFLYKYRNIKSAHENILIEQKLLRSQMTPHFIFNSLAVLQGMILNDEKAKGVAYLSKFSKLLRGNLENSRNNLVMLDKELNTIEHYIDIQNLAADHIFDYSIKVDDNVQADEFLVPTMMIQPFVENAIEHGFQKHDDDKKIEINISFKENKLLCVIKDNGVGVDHNKIKNDKKKSLATIITKERLAMLSKEFKTESYIEIEDMSIYGERGTKVSLVLPHQLLKY</sequence>
<dbReference type="InterPro" id="IPR010559">
    <property type="entry name" value="Sig_transdc_His_kin_internal"/>
</dbReference>
<evidence type="ECO:0000256" key="1">
    <source>
        <dbReference type="SAM" id="Phobius"/>
    </source>
</evidence>
<dbReference type="RefSeq" id="WP_143916702.1">
    <property type="nucleotide sequence ID" value="NZ_CANLFO010000017.1"/>
</dbReference>
<dbReference type="Pfam" id="PF06580">
    <property type="entry name" value="His_kinase"/>
    <property type="match status" value="1"/>
</dbReference>
<keyword evidence="1" id="KW-0472">Membrane</keyword>
<evidence type="ECO:0000313" key="3">
    <source>
        <dbReference type="EMBL" id="TSE08266.1"/>
    </source>
</evidence>
<keyword evidence="1" id="KW-0812">Transmembrane</keyword>
<dbReference type="PANTHER" id="PTHR34220:SF7">
    <property type="entry name" value="SENSOR HISTIDINE KINASE YPDA"/>
    <property type="match status" value="1"/>
</dbReference>
<dbReference type="Gene3D" id="1.25.40.10">
    <property type="entry name" value="Tetratricopeptide repeat domain"/>
    <property type="match status" value="2"/>
</dbReference>
<feature type="domain" description="Signal transduction histidine kinase internal region" evidence="2">
    <location>
        <begin position="352"/>
        <end position="426"/>
    </location>
</feature>